<dbReference type="GO" id="GO:0005509">
    <property type="term" value="F:calcium ion binding"/>
    <property type="evidence" value="ECO:0007669"/>
    <property type="project" value="InterPro"/>
</dbReference>
<dbReference type="Gene3D" id="2.60.40.10">
    <property type="entry name" value="Immunoglobulins"/>
    <property type="match status" value="1"/>
</dbReference>
<dbReference type="PANTHER" id="PTHR10199:SF119">
    <property type="entry name" value="RE20510P"/>
    <property type="match status" value="1"/>
</dbReference>
<dbReference type="Pfam" id="PF18676">
    <property type="entry name" value="MBG_2"/>
    <property type="match status" value="8"/>
</dbReference>
<evidence type="ECO:0000313" key="3">
    <source>
        <dbReference type="EMBL" id="SHF88294.1"/>
    </source>
</evidence>
<dbReference type="NCBIfam" id="TIGR04131">
    <property type="entry name" value="Bac_Flav_CTERM"/>
    <property type="match status" value="1"/>
</dbReference>
<dbReference type="InterPro" id="IPR013783">
    <property type="entry name" value="Ig-like_fold"/>
</dbReference>
<dbReference type="InterPro" id="IPR003599">
    <property type="entry name" value="Ig_sub"/>
</dbReference>
<dbReference type="PANTHER" id="PTHR10199">
    <property type="entry name" value="THROMBOSPONDIN"/>
    <property type="match status" value="1"/>
</dbReference>
<feature type="compositionally biased region" description="Basic and acidic residues" evidence="1">
    <location>
        <begin position="2131"/>
        <end position="2149"/>
    </location>
</feature>
<proteinExistence type="predicted"/>
<gene>
    <name evidence="3" type="ORF">SAMN05444008_113104</name>
</gene>
<evidence type="ECO:0000313" key="4">
    <source>
        <dbReference type="Proteomes" id="UP000184368"/>
    </source>
</evidence>
<evidence type="ECO:0000256" key="1">
    <source>
        <dbReference type="SAM" id="MobiDB-lite"/>
    </source>
</evidence>
<dbReference type="SMART" id="SM00409">
    <property type="entry name" value="IG"/>
    <property type="match status" value="2"/>
</dbReference>
<organism evidence="3 4">
    <name type="scientific">Cnuella takakiae</name>
    <dbReference type="NCBI Taxonomy" id="1302690"/>
    <lineage>
        <taxon>Bacteria</taxon>
        <taxon>Pseudomonadati</taxon>
        <taxon>Bacteroidota</taxon>
        <taxon>Chitinophagia</taxon>
        <taxon>Chitinophagales</taxon>
        <taxon>Chitinophagaceae</taxon>
        <taxon>Cnuella</taxon>
    </lineage>
</organism>
<dbReference type="InterPro" id="IPR038081">
    <property type="entry name" value="CalX-like_sf"/>
</dbReference>
<feature type="compositionally biased region" description="Basic and acidic residues" evidence="1">
    <location>
        <begin position="2057"/>
        <end position="2071"/>
    </location>
</feature>
<dbReference type="InterPro" id="IPR007110">
    <property type="entry name" value="Ig-like_dom"/>
</dbReference>
<feature type="compositionally biased region" description="Basic and acidic residues" evidence="1">
    <location>
        <begin position="2032"/>
        <end position="2049"/>
    </location>
</feature>
<feature type="compositionally biased region" description="Acidic residues" evidence="1">
    <location>
        <begin position="1964"/>
        <end position="1977"/>
    </location>
</feature>
<feature type="compositionally biased region" description="Low complexity" evidence="1">
    <location>
        <begin position="2018"/>
        <end position="2031"/>
    </location>
</feature>
<dbReference type="SUPFAM" id="SSF103647">
    <property type="entry name" value="TSP type-3 repeat"/>
    <property type="match status" value="3"/>
</dbReference>
<reference evidence="3 4" key="1">
    <citation type="submission" date="2016-11" db="EMBL/GenBank/DDBJ databases">
        <authorList>
            <person name="Jaros S."/>
            <person name="Januszkiewicz K."/>
            <person name="Wedrychowicz H."/>
        </authorList>
    </citation>
    <scope>NUCLEOTIDE SEQUENCE [LARGE SCALE GENOMIC DNA]</scope>
    <source>
        <strain evidence="3 4">DSM 26897</strain>
    </source>
</reference>
<dbReference type="InterPro" id="IPR026341">
    <property type="entry name" value="T9SS_type_B"/>
</dbReference>
<sequence length="2293" mass="233601">MYPIFAARLLRNEQPRAARTQPALPVLKNKNFVFLAVLTLVCTLVAGAKTTGRLEGAPIEKTIQHTRTSLVEKIGKALQVPGAATRFFQLFNGGASQPSAFWQARLAILANNPETALSVSIQQLSNEQLRGAYGAFTRKGVNGQPAIYLNHYWLEQLASKSGVERVLAEEMGHAIDYYLNGNLETPGDEGEAFAHSLLHLPVNEAEAKRMAEENDIEALVIAGKEVVVEEATIYFNNMYKGTGMYTLQDNTVTGIQPIAGSGFRFTSANPNDATFVKSGNNVSGFITYVDVNGVVQTLTGVISRQDKSGSTTTALQFLLATNPTNTTQAQVYWLIMPGHESRYSTGGTITTSSDPNYDRDMNTVLANQQSAPKITVSNPTVAENAGSVVFDLTVSPNATSTYSFTPTLTAVTAVAGTNYTTTGIQYKTNSNGTYTNYTGGALSFGTTVNSIQIKVPVLNDGVTAPTLYFNLNTGAISNGGILNNAGAYGQAGITDVTPASTITHADVVKTYGDAAFSLNPTSNNATGAFSYAVTGNGNVLSASGNNFTILGAGTTQITITQAPGSGYGQGTKVVNVTVNKASLSVTADGKTKTYGGANPTLTASYNGFVYNQNLASSGVTGTPALSTTATATSAVNTYPITAAVGTLVSGNYSFTYTPGTLTVNKATVTVRADDQVKTADGQPFTAFTSSYSGFVNTDNSSVVTGSIIYGGAATTATAIGTYAIVPDVSGLSAANYNFVASGTDGTLTISNQTVAPITQADIVKTYGDNSFTMSPISANTTGAYTYQVTGAAGVVTESNGTFTIVGAGTTQVTISQASVGAYAPGTKVVNVTVNPRTLTATATATSKMYDGNNTAAVSLGDDRLAGDAVTVNYTGATFNNANVGTNKAVTVSGLSLSGTAAGNYTLAATTASANADITAAPVTVTVAQTSKTYGTADPAFTYTAAGLIGSDQLTGTVTHAAGITVGTYAFSGLSNSNYTVTFAPASFSIVQATLVVTAAATDKQYDGNNTATVTLGDNRVVGDQVTVSITGATFSDANVGNGKTVTVAGLSLSGTDAGNYILAANTATATASITAKQVTVVVSPASKVYGTTDPNFTAIPTGLVGNDVLTGTLVRASGSAVGTYAFSGLSNGNYTIIYNNSFAITPATLTVTALASGKQYDGNNTASVTLNDNRVSGDQLTVSNTGATFSNANVGNAKTVTVAGLGVSGADAGNYTLAATSITTTADITAAAVTVVVSPTTKVYGAADPAFTYTSTGLVGSDALTGSVTRAAGTAVGSYAFSGLTNSNYTITYSPASFGITARTLVVAASASNKTYDGNSTATVSLNDNRVSGDVFTVNRTSATFSDANVGNGKSVTVAGLSISGVDAGNYTLAATTATATADITAKTVTVAVTPATKVYGAADPSFTYNQTGLIGQDQLTGTITRAAGTGVGTYTFSGLSNGNYTITYSPASFNITARTLTVTATASNKPYDGNNTATVTLADDRVAGDVFNVNHTAATFNDANAGNGKTVTVAGLSLTGAAAGNYTLAANTATATASITAKAVTVTVAPATKIYGATDPLFTPTITGLVGSDVLNGSLVRAAGNGVGTYAFSGLINSNYTITYSPASFGITARSLNVTATANNKPYDGNTAAVVNLGDNRVAGDVLTVNYTAATFNNANAGTAKPVTVTGISIGGMAAANYTLAATSAATTANITAVPVTVTVSPVSKPLGTPDPVFTYTTAGLLGSDVLTGTVVRATGETMGTYGFSGLANSNYTIAYTPASFTITQSPLAISGQPQGAALCQGGTLSLSVTAANATGYQWYKNGVAISGATSATYVKNNLTAADAGTYTVVVSAAGNVTVTSANATVTVSQPVTAAITPGGSAAYCPGSSVVLSANSGAVSYQWLRNGTAINGATARTYTATAPGSYTVVINMGTACGNTTSAAFVYAMDPAGDCDGDGITNSIECPSLGASCADTDGDGTPDYLDLDSDGDGISDAIEKGPSGTPVDTDGDGVPDFRDLDTDNDGIPDAVEKGPNGTPVDTDGDGTPDFRELDSDKDGIPDATEKGPNATPRDTDGDGVPDFRDLDSDNDGIPDAVERGSSATPLDTDGDGIPDFRDVDSDNDGITDAQEKGNGSQPLDTDNDGIPDFRDQDSDNDGISDRVERGSAAQPIDTDGDGIPDFRELDSDNDGKPDNQEGGTEDCDGDGIPNFRDQQECLIDILVPDVFTPNGDGINDVIKPVLPGIVQFKSFKVFNRWGNLLYETREAGKGWDGRYLGALQPTETYLWFAEGLGKDGRNIIKRGTLSLLR</sequence>
<accession>A0A1M5F9R9</accession>
<dbReference type="Gene3D" id="3.30.160.710">
    <property type="match status" value="2"/>
</dbReference>
<dbReference type="STRING" id="1302690.BUE76_03275"/>
<dbReference type="Pfam" id="PF13585">
    <property type="entry name" value="CHU_C"/>
    <property type="match status" value="1"/>
</dbReference>
<dbReference type="PROSITE" id="PS50835">
    <property type="entry name" value="IG_LIKE"/>
    <property type="match status" value="1"/>
</dbReference>
<feature type="domain" description="Ig-like" evidence="2">
    <location>
        <begin position="1763"/>
        <end position="1852"/>
    </location>
</feature>
<dbReference type="Pfam" id="PF18657">
    <property type="entry name" value="YDG"/>
    <property type="match status" value="6"/>
</dbReference>
<dbReference type="InterPro" id="IPR041286">
    <property type="entry name" value="MBG_2"/>
</dbReference>
<keyword evidence="4" id="KW-1185">Reference proteome</keyword>
<dbReference type="Proteomes" id="UP000184368">
    <property type="component" value="Unassembled WGS sequence"/>
</dbReference>
<evidence type="ECO:0000259" key="2">
    <source>
        <dbReference type="PROSITE" id="PS50835"/>
    </source>
</evidence>
<protein>
    <submittedName>
        <fullName evidence="3">Gliding motility-associated C-terminal domain-containing protein</fullName>
    </submittedName>
</protein>
<dbReference type="InterPro" id="IPR028974">
    <property type="entry name" value="TSP_type-3_rpt"/>
</dbReference>
<dbReference type="InterPro" id="IPR041248">
    <property type="entry name" value="YDG"/>
</dbReference>
<dbReference type="Gene3D" id="4.10.1080.10">
    <property type="entry name" value="TSP type-3 repeat"/>
    <property type="match status" value="2"/>
</dbReference>
<name>A0A1M5F9R9_9BACT</name>
<feature type="region of interest" description="Disordered" evidence="1">
    <location>
        <begin position="1964"/>
        <end position="2192"/>
    </location>
</feature>
<dbReference type="InterPro" id="IPR036179">
    <property type="entry name" value="Ig-like_dom_sf"/>
</dbReference>
<dbReference type="RefSeq" id="WP_143157378.1">
    <property type="nucleotide sequence ID" value="NZ_FQUO01000013.1"/>
</dbReference>
<dbReference type="SUPFAM" id="SSF48726">
    <property type="entry name" value="Immunoglobulin"/>
    <property type="match status" value="1"/>
</dbReference>
<dbReference type="SUPFAM" id="SSF141072">
    <property type="entry name" value="CalX-like"/>
    <property type="match status" value="1"/>
</dbReference>
<dbReference type="OrthoDB" id="355609at2"/>
<feature type="compositionally biased region" description="Basic and acidic residues" evidence="1">
    <location>
        <begin position="2164"/>
        <end position="2179"/>
    </location>
</feature>
<dbReference type="EMBL" id="FQUO01000013">
    <property type="protein sequence ID" value="SHF88294.1"/>
    <property type="molecule type" value="Genomic_DNA"/>
</dbReference>